<comment type="caution">
    <text evidence="1">The sequence shown here is derived from an EMBL/GenBank/DDBJ whole genome shotgun (WGS) entry which is preliminary data.</text>
</comment>
<name>A0A0G1WC87_9BACT</name>
<dbReference type="AlphaFoldDB" id="A0A0G1WC87"/>
<organism evidence="1 2">
    <name type="scientific">Candidatus Kaiserbacteria bacterium GW2011_GWB1_50_17</name>
    <dbReference type="NCBI Taxonomy" id="1618673"/>
    <lineage>
        <taxon>Bacteria</taxon>
        <taxon>Candidatus Kaiseribacteriota</taxon>
    </lineage>
</organism>
<protein>
    <recommendedName>
        <fullName evidence="3">50S ribosomal protein L5</fullName>
    </recommendedName>
</protein>
<evidence type="ECO:0000313" key="2">
    <source>
        <dbReference type="Proteomes" id="UP000034120"/>
    </source>
</evidence>
<feature type="non-terminal residue" evidence="1">
    <location>
        <position position="33"/>
    </location>
</feature>
<dbReference type="Proteomes" id="UP000034120">
    <property type="component" value="Unassembled WGS sequence"/>
</dbReference>
<dbReference type="EMBL" id="LCQM01000043">
    <property type="protein sequence ID" value="KKW16195.1"/>
    <property type="molecule type" value="Genomic_DNA"/>
</dbReference>
<gene>
    <name evidence="1" type="ORF">UY57_C0043G0001</name>
</gene>
<reference evidence="1 2" key="1">
    <citation type="journal article" date="2015" name="Nature">
        <title>rRNA introns, odd ribosomes, and small enigmatic genomes across a large radiation of phyla.</title>
        <authorList>
            <person name="Brown C.T."/>
            <person name="Hug L.A."/>
            <person name="Thomas B.C."/>
            <person name="Sharon I."/>
            <person name="Castelle C.J."/>
            <person name="Singh A."/>
            <person name="Wilkins M.J."/>
            <person name="Williams K.H."/>
            <person name="Banfield J.F."/>
        </authorList>
    </citation>
    <scope>NUCLEOTIDE SEQUENCE [LARGE SCALE GENOMIC DNA]</scope>
</reference>
<sequence>MTKTTSQSHTFNALKDTLGYKNVMQTPRVVKIV</sequence>
<accession>A0A0G1WC87</accession>
<evidence type="ECO:0008006" key="3">
    <source>
        <dbReference type="Google" id="ProtNLM"/>
    </source>
</evidence>
<evidence type="ECO:0000313" key="1">
    <source>
        <dbReference type="EMBL" id="KKW16195.1"/>
    </source>
</evidence>
<proteinExistence type="predicted"/>